<dbReference type="Gene3D" id="3.40.250.10">
    <property type="entry name" value="Rhodanese-like domain"/>
    <property type="match status" value="1"/>
</dbReference>
<dbReference type="PROSITE" id="PS50206">
    <property type="entry name" value="RHODANESE_3"/>
    <property type="match status" value="1"/>
</dbReference>
<dbReference type="InterPro" id="IPR036249">
    <property type="entry name" value="Thioredoxin-like_sf"/>
</dbReference>
<dbReference type="PANTHER" id="PTHR45431:SF3">
    <property type="entry name" value="RHODANESE-LIKE DOMAIN-CONTAINING PROTEIN 15, CHLOROPLASTIC"/>
    <property type="match status" value="1"/>
</dbReference>
<gene>
    <name evidence="4" type="ORF">LX66_0048</name>
</gene>
<evidence type="ECO:0000259" key="2">
    <source>
        <dbReference type="PROSITE" id="PS50206"/>
    </source>
</evidence>
<dbReference type="PROSITE" id="PS51352">
    <property type="entry name" value="THIOREDOXIN_2"/>
    <property type="match status" value="1"/>
</dbReference>
<accession>A0A562TBK5</accession>
<dbReference type="SMART" id="SM00450">
    <property type="entry name" value="RHOD"/>
    <property type="match status" value="1"/>
</dbReference>
<evidence type="ECO:0000256" key="1">
    <source>
        <dbReference type="SAM" id="SignalP"/>
    </source>
</evidence>
<dbReference type="SUPFAM" id="SSF52821">
    <property type="entry name" value="Rhodanese/Cell cycle control phosphatase"/>
    <property type="match status" value="1"/>
</dbReference>
<dbReference type="InterPro" id="IPR001763">
    <property type="entry name" value="Rhodanese-like_dom"/>
</dbReference>
<dbReference type="SUPFAM" id="SSF52833">
    <property type="entry name" value="Thioredoxin-like"/>
    <property type="match status" value="1"/>
</dbReference>
<dbReference type="EMBL" id="VLLG01000002">
    <property type="protein sequence ID" value="TWI90688.1"/>
    <property type="molecule type" value="Genomic_DNA"/>
</dbReference>
<evidence type="ECO:0000259" key="3">
    <source>
        <dbReference type="PROSITE" id="PS51352"/>
    </source>
</evidence>
<reference evidence="4 5" key="1">
    <citation type="journal article" date="2013" name="Stand. Genomic Sci.">
        <title>Genomic Encyclopedia of Type Strains, Phase I: The one thousand microbial genomes (KMG-I) project.</title>
        <authorList>
            <person name="Kyrpides N.C."/>
            <person name="Woyke T."/>
            <person name="Eisen J.A."/>
            <person name="Garrity G."/>
            <person name="Lilburn T.G."/>
            <person name="Beck B.J."/>
            <person name="Whitman W.B."/>
            <person name="Hugenholtz P."/>
            <person name="Klenk H.P."/>
        </authorList>
    </citation>
    <scope>NUCLEOTIDE SEQUENCE [LARGE SCALE GENOMIC DNA]</scope>
    <source>
        <strain evidence="4 5">DSM 13484</strain>
    </source>
</reference>
<dbReference type="CDD" id="cd00158">
    <property type="entry name" value="RHOD"/>
    <property type="match status" value="1"/>
</dbReference>
<evidence type="ECO:0000313" key="5">
    <source>
        <dbReference type="Proteomes" id="UP000316778"/>
    </source>
</evidence>
<dbReference type="Pfam" id="PF00085">
    <property type="entry name" value="Thioredoxin"/>
    <property type="match status" value="1"/>
</dbReference>
<comment type="caution">
    <text evidence="4">The sequence shown here is derived from an EMBL/GenBank/DDBJ whole genome shotgun (WGS) entry which is preliminary data.</text>
</comment>
<name>A0A562TBK5_CHIJA</name>
<dbReference type="OrthoDB" id="9808735at2"/>
<dbReference type="CDD" id="cd02947">
    <property type="entry name" value="TRX_family"/>
    <property type="match status" value="1"/>
</dbReference>
<dbReference type="InterPro" id="IPR052367">
    <property type="entry name" value="Thiosulfate_ST/Rhodanese-like"/>
</dbReference>
<feature type="chain" id="PRO_5021779736" evidence="1">
    <location>
        <begin position="24"/>
        <end position="229"/>
    </location>
</feature>
<feature type="domain" description="Thioredoxin" evidence="3">
    <location>
        <begin position="111"/>
        <end position="229"/>
    </location>
</feature>
<dbReference type="AlphaFoldDB" id="A0A562TBK5"/>
<keyword evidence="5" id="KW-1185">Reference proteome</keyword>
<protein>
    <submittedName>
        <fullName evidence="4">Rhodanese-related sulfurtransferase</fullName>
    </submittedName>
</protein>
<keyword evidence="1" id="KW-0732">Signal</keyword>
<proteinExistence type="predicted"/>
<sequence>MNKYLKPGLAMMIFASLSLAAKAQEVDVITFEKGVQQPAVQLFDVRTAKEFNAGHLAGALQADYTDKKEFAHRVQYLDKQKPVYIYCLSGGRSAAAAKWMRENGFSKVVEMEGGILAWKQAGKALEGGAKPEEQLSVAGFRQAIQKGLVLVDVGAPWCPPCRKMEPVLQEFLQAHQQVRLVKVDGGNDQQVMQSIRAHTLPTFVFYEDGKETGRKEGVISLQELEGMMK</sequence>
<dbReference type="Gene3D" id="3.40.30.10">
    <property type="entry name" value="Glutaredoxin"/>
    <property type="match status" value="1"/>
</dbReference>
<evidence type="ECO:0000313" key="4">
    <source>
        <dbReference type="EMBL" id="TWI90688.1"/>
    </source>
</evidence>
<feature type="domain" description="Rhodanese" evidence="2">
    <location>
        <begin position="36"/>
        <end position="127"/>
    </location>
</feature>
<dbReference type="PANTHER" id="PTHR45431">
    <property type="entry name" value="RHODANESE-LIKE DOMAIN-CONTAINING PROTEIN 15, CHLOROPLASTIC"/>
    <property type="match status" value="1"/>
</dbReference>
<dbReference type="RefSeq" id="WP_145709878.1">
    <property type="nucleotide sequence ID" value="NZ_BAAAFY010000001.1"/>
</dbReference>
<feature type="signal peptide" evidence="1">
    <location>
        <begin position="1"/>
        <end position="23"/>
    </location>
</feature>
<dbReference type="Proteomes" id="UP000316778">
    <property type="component" value="Unassembled WGS sequence"/>
</dbReference>
<dbReference type="GO" id="GO:0016740">
    <property type="term" value="F:transferase activity"/>
    <property type="evidence" value="ECO:0007669"/>
    <property type="project" value="UniProtKB-KW"/>
</dbReference>
<keyword evidence="4" id="KW-0808">Transferase</keyword>
<organism evidence="4 5">
    <name type="scientific">Chitinophaga japonensis</name>
    <name type="common">Flexibacter japonensis</name>
    <dbReference type="NCBI Taxonomy" id="104662"/>
    <lineage>
        <taxon>Bacteria</taxon>
        <taxon>Pseudomonadati</taxon>
        <taxon>Bacteroidota</taxon>
        <taxon>Chitinophagia</taxon>
        <taxon>Chitinophagales</taxon>
        <taxon>Chitinophagaceae</taxon>
        <taxon>Chitinophaga</taxon>
    </lineage>
</organism>
<dbReference type="InterPro" id="IPR036873">
    <property type="entry name" value="Rhodanese-like_dom_sf"/>
</dbReference>
<dbReference type="Pfam" id="PF00581">
    <property type="entry name" value="Rhodanese"/>
    <property type="match status" value="1"/>
</dbReference>
<dbReference type="InterPro" id="IPR013766">
    <property type="entry name" value="Thioredoxin_domain"/>
</dbReference>